<dbReference type="Proteomes" id="UP001174936">
    <property type="component" value="Unassembled WGS sequence"/>
</dbReference>
<accession>A0AA39Y992</accession>
<dbReference type="Pfam" id="PF25484">
    <property type="entry name" value="DUF7907"/>
    <property type="match status" value="1"/>
</dbReference>
<keyword evidence="4" id="KW-1185">Reference proteome</keyword>
<sequence>MLAAALFALAGLAAAAPIDDPPCPGCWVPGNYPPTTSGAGIRLVANLSDPTSKIFDPPVQHWYLGSVHGGAGINDAILTPTTQYSHTFFVNGTGPEISGMATNVLLPPFESSNGPIPMGLVYKPGQDRGYLQVNIGEGTRSFGIVHGMRSRYPLLFHPFQYSSEFMVCKVEHPAVTRPDYPVFAYQGTLPDNCAKFHFLPECAPLGDLIGVEELHLKHVDSSCYESVKALDWTTSDPVYWSDLTSLN</sequence>
<proteinExistence type="predicted"/>
<comment type="caution">
    <text evidence="3">The sequence shown here is derived from an EMBL/GenBank/DDBJ whole genome shotgun (WGS) entry which is preliminary data.</text>
</comment>
<evidence type="ECO:0000313" key="3">
    <source>
        <dbReference type="EMBL" id="KAK0648407.1"/>
    </source>
</evidence>
<dbReference type="InterPro" id="IPR057229">
    <property type="entry name" value="DUF7907"/>
</dbReference>
<evidence type="ECO:0000313" key="4">
    <source>
        <dbReference type="Proteomes" id="UP001174936"/>
    </source>
</evidence>
<evidence type="ECO:0000259" key="2">
    <source>
        <dbReference type="Pfam" id="PF25484"/>
    </source>
</evidence>
<protein>
    <recommendedName>
        <fullName evidence="2">DUF7907 domain-containing protein</fullName>
    </recommendedName>
</protein>
<keyword evidence="1" id="KW-0732">Signal</keyword>
<evidence type="ECO:0000256" key="1">
    <source>
        <dbReference type="SAM" id="SignalP"/>
    </source>
</evidence>
<dbReference type="AlphaFoldDB" id="A0AA39Y992"/>
<feature type="domain" description="DUF7907" evidence="2">
    <location>
        <begin position="40"/>
        <end position="202"/>
    </location>
</feature>
<organism evidence="3 4">
    <name type="scientific">Cercophora newfieldiana</name>
    <dbReference type="NCBI Taxonomy" id="92897"/>
    <lineage>
        <taxon>Eukaryota</taxon>
        <taxon>Fungi</taxon>
        <taxon>Dikarya</taxon>
        <taxon>Ascomycota</taxon>
        <taxon>Pezizomycotina</taxon>
        <taxon>Sordariomycetes</taxon>
        <taxon>Sordariomycetidae</taxon>
        <taxon>Sordariales</taxon>
        <taxon>Lasiosphaeriaceae</taxon>
        <taxon>Cercophora</taxon>
    </lineage>
</organism>
<feature type="signal peptide" evidence="1">
    <location>
        <begin position="1"/>
        <end position="15"/>
    </location>
</feature>
<feature type="chain" id="PRO_5041208131" description="DUF7907 domain-containing protein" evidence="1">
    <location>
        <begin position="16"/>
        <end position="247"/>
    </location>
</feature>
<reference evidence="3" key="1">
    <citation type="submission" date="2023-06" db="EMBL/GenBank/DDBJ databases">
        <title>Genome-scale phylogeny and comparative genomics of the fungal order Sordariales.</title>
        <authorList>
            <consortium name="Lawrence Berkeley National Laboratory"/>
            <person name="Hensen N."/>
            <person name="Bonometti L."/>
            <person name="Westerberg I."/>
            <person name="Brannstrom I.O."/>
            <person name="Guillou S."/>
            <person name="Cros-Aarteil S."/>
            <person name="Calhoun S."/>
            <person name="Haridas S."/>
            <person name="Kuo A."/>
            <person name="Mondo S."/>
            <person name="Pangilinan J."/>
            <person name="Riley R."/>
            <person name="Labutti K."/>
            <person name="Andreopoulos B."/>
            <person name="Lipzen A."/>
            <person name="Chen C."/>
            <person name="Yanf M."/>
            <person name="Daum C."/>
            <person name="Ng V."/>
            <person name="Clum A."/>
            <person name="Steindorff A."/>
            <person name="Ohm R."/>
            <person name="Martin F."/>
            <person name="Silar P."/>
            <person name="Natvig D."/>
            <person name="Lalanne C."/>
            <person name="Gautier V."/>
            <person name="Ament-Velasquez S.L."/>
            <person name="Kruys A."/>
            <person name="Hutchinson M.I."/>
            <person name="Powell A.J."/>
            <person name="Barry K."/>
            <person name="Miller A.N."/>
            <person name="Grigoriev I.V."/>
            <person name="Debuchy R."/>
            <person name="Gladieux P."/>
            <person name="Thoren M.H."/>
            <person name="Johannesson H."/>
        </authorList>
    </citation>
    <scope>NUCLEOTIDE SEQUENCE</scope>
    <source>
        <strain evidence="3">SMH2532-1</strain>
    </source>
</reference>
<gene>
    <name evidence="3" type="ORF">B0T16DRAFT_115148</name>
</gene>
<dbReference type="EMBL" id="JAULSV010000003">
    <property type="protein sequence ID" value="KAK0648407.1"/>
    <property type="molecule type" value="Genomic_DNA"/>
</dbReference>
<name>A0AA39Y992_9PEZI</name>